<accession>A0AAN7ZLT2</accession>
<proteinExistence type="predicted"/>
<comment type="caution">
    <text evidence="1">The sequence shown here is derived from an EMBL/GenBank/DDBJ whole genome shotgun (WGS) entry which is preliminary data.</text>
</comment>
<protein>
    <submittedName>
        <fullName evidence="1">Uncharacterized protein</fullName>
    </submittedName>
</protein>
<name>A0AAN7ZLT2_9PEZI</name>
<dbReference type="AlphaFoldDB" id="A0AAN7ZLT2"/>
<evidence type="ECO:0000313" key="1">
    <source>
        <dbReference type="EMBL" id="KAK5693929.1"/>
    </source>
</evidence>
<sequence>MARNKNEQRLDYARALRLCQISKSFLQTRSTNHGYYERRFPQREPETTRIEYALLDDTRYEPVEKAQCCNDDDGARMVIIAPTCEWWVLSNHGLNNQGFKKTRVATEPLLVERDDLRDSLWYCGTASASKLRRQIAPGKD</sequence>
<dbReference type="EMBL" id="JAVRQU010000016">
    <property type="protein sequence ID" value="KAK5693929.1"/>
    <property type="molecule type" value="Genomic_DNA"/>
</dbReference>
<reference evidence="1" key="1">
    <citation type="submission" date="2023-08" db="EMBL/GenBank/DDBJ databases">
        <title>Black Yeasts Isolated from many extreme environments.</title>
        <authorList>
            <person name="Coleine C."/>
            <person name="Stajich J.E."/>
            <person name="Selbmann L."/>
        </authorList>
    </citation>
    <scope>NUCLEOTIDE SEQUENCE</scope>
    <source>
        <strain evidence="1">CCFEE 5810</strain>
    </source>
</reference>
<gene>
    <name evidence="1" type="ORF">LTR97_009546</name>
</gene>
<evidence type="ECO:0000313" key="2">
    <source>
        <dbReference type="Proteomes" id="UP001310594"/>
    </source>
</evidence>
<dbReference type="Proteomes" id="UP001310594">
    <property type="component" value="Unassembled WGS sequence"/>
</dbReference>
<organism evidence="1 2">
    <name type="scientific">Elasticomyces elasticus</name>
    <dbReference type="NCBI Taxonomy" id="574655"/>
    <lineage>
        <taxon>Eukaryota</taxon>
        <taxon>Fungi</taxon>
        <taxon>Dikarya</taxon>
        <taxon>Ascomycota</taxon>
        <taxon>Pezizomycotina</taxon>
        <taxon>Dothideomycetes</taxon>
        <taxon>Dothideomycetidae</taxon>
        <taxon>Mycosphaerellales</taxon>
        <taxon>Teratosphaeriaceae</taxon>
        <taxon>Elasticomyces</taxon>
    </lineage>
</organism>